<dbReference type="SUPFAM" id="SSF55729">
    <property type="entry name" value="Acyl-CoA N-acyltransferases (Nat)"/>
    <property type="match status" value="1"/>
</dbReference>
<dbReference type="Pfam" id="PF00583">
    <property type="entry name" value="Acetyltransf_1"/>
    <property type="match status" value="1"/>
</dbReference>
<keyword evidence="2" id="KW-0012">Acyltransferase</keyword>
<feature type="domain" description="N-acetyltransferase" evidence="3">
    <location>
        <begin position="5"/>
        <end position="160"/>
    </location>
</feature>
<reference evidence="5" key="1">
    <citation type="journal article" date="2019" name="Int. J. Syst. Evol. Microbiol.">
        <title>The Global Catalogue of Microorganisms (GCM) 10K type strain sequencing project: providing services to taxonomists for standard genome sequencing and annotation.</title>
        <authorList>
            <consortium name="The Broad Institute Genomics Platform"/>
            <consortium name="The Broad Institute Genome Sequencing Center for Infectious Disease"/>
            <person name="Wu L."/>
            <person name="Ma J."/>
        </authorList>
    </citation>
    <scope>NUCLEOTIDE SEQUENCE [LARGE SCALE GENOMIC DNA]</scope>
    <source>
        <strain evidence="5">CGMCC 1.7003</strain>
    </source>
</reference>
<dbReference type="CDD" id="cd04301">
    <property type="entry name" value="NAT_SF"/>
    <property type="match status" value="1"/>
</dbReference>
<protein>
    <submittedName>
        <fullName evidence="4">GCN5 family N-acetyltransferase</fullName>
    </submittedName>
</protein>
<accession>A0ABQ3KZR9</accession>
<keyword evidence="5" id="KW-1185">Reference proteome</keyword>
<dbReference type="RefSeq" id="WP_189433213.1">
    <property type="nucleotide sequence ID" value="NZ_BNAO01000005.1"/>
</dbReference>
<organism evidence="4 5">
    <name type="scientific">Alishewanella longhuensis</name>
    <dbReference type="NCBI Taxonomy" id="1091037"/>
    <lineage>
        <taxon>Bacteria</taxon>
        <taxon>Pseudomonadati</taxon>
        <taxon>Pseudomonadota</taxon>
        <taxon>Gammaproteobacteria</taxon>
        <taxon>Alteromonadales</taxon>
        <taxon>Alteromonadaceae</taxon>
        <taxon>Alishewanella</taxon>
    </lineage>
</organism>
<evidence type="ECO:0000256" key="1">
    <source>
        <dbReference type="ARBA" id="ARBA00022679"/>
    </source>
</evidence>
<dbReference type="InterPro" id="IPR016181">
    <property type="entry name" value="Acyl_CoA_acyltransferase"/>
</dbReference>
<dbReference type="Gene3D" id="3.40.630.30">
    <property type="match status" value="1"/>
</dbReference>
<evidence type="ECO:0000313" key="5">
    <source>
        <dbReference type="Proteomes" id="UP000659697"/>
    </source>
</evidence>
<keyword evidence="1" id="KW-0808">Transferase</keyword>
<dbReference type="EMBL" id="BNAO01000005">
    <property type="protein sequence ID" value="GHG71875.1"/>
    <property type="molecule type" value="Genomic_DNA"/>
</dbReference>
<evidence type="ECO:0000256" key="2">
    <source>
        <dbReference type="ARBA" id="ARBA00023315"/>
    </source>
</evidence>
<evidence type="ECO:0000313" key="4">
    <source>
        <dbReference type="EMBL" id="GHG71875.1"/>
    </source>
</evidence>
<dbReference type="Proteomes" id="UP000659697">
    <property type="component" value="Unassembled WGS sequence"/>
</dbReference>
<dbReference type="InterPro" id="IPR000182">
    <property type="entry name" value="GNAT_dom"/>
</dbReference>
<dbReference type="PANTHER" id="PTHR10545">
    <property type="entry name" value="DIAMINE N-ACETYLTRANSFERASE"/>
    <property type="match status" value="1"/>
</dbReference>
<gene>
    <name evidence="4" type="ORF">GCM10010919_23700</name>
</gene>
<name>A0ABQ3KZR9_9ALTE</name>
<proteinExistence type="predicted"/>
<dbReference type="PANTHER" id="PTHR10545:SF29">
    <property type="entry name" value="GH14572P-RELATED"/>
    <property type="match status" value="1"/>
</dbReference>
<evidence type="ECO:0000259" key="3">
    <source>
        <dbReference type="PROSITE" id="PS51186"/>
    </source>
</evidence>
<sequence>MTQQSKIRLATAEDSALILSFIKGLAEYEKMADQVVATEQKLTQTLFGDKAAAEVVIVEYQGQPAGFALFFHNYSTFLAQPGLYLEDLFVLPAFRGKGLGKLLLSYLANLAVERGCGRFEWSVLDWNQPAIDFYQSQGAKLMHDWRITRLTGAELQALAAQYQQ</sequence>
<dbReference type="PROSITE" id="PS51186">
    <property type="entry name" value="GNAT"/>
    <property type="match status" value="1"/>
</dbReference>
<comment type="caution">
    <text evidence="4">The sequence shown here is derived from an EMBL/GenBank/DDBJ whole genome shotgun (WGS) entry which is preliminary data.</text>
</comment>
<dbReference type="InterPro" id="IPR051016">
    <property type="entry name" value="Diverse_Substrate_AcTransf"/>
</dbReference>